<reference evidence="6" key="1">
    <citation type="submission" date="2020-05" db="EMBL/GenBank/DDBJ databases">
        <authorList>
            <person name="Chiriac C."/>
            <person name="Salcher M."/>
            <person name="Ghai R."/>
            <person name="Kavagutti S V."/>
        </authorList>
    </citation>
    <scope>NUCLEOTIDE SEQUENCE</scope>
</reference>
<keyword evidence="1" id="KW-0001">2Fe-2S</keyword>
<dbReference type="AlphaFoldDB" id="A0A6J7A088"/>
<evidence type="ECO:0000256" key="3">
    <source>
        <dbReference type="ARBA" id="ARBA00023004"/>
    </source>
</evidence>
<proteinExistence type="predicted"/>
<evidence type="ECO:0000256" key="4">
    <source>
        <dbReference type="ARBA" id="ARBA00023014"/>
    </source>
</evidence>
<evidence type="ECO:0000256" key="2">
    <source>
        <dbReference type="ARBA" id="ARBA00022723"/>
    </source>
</evidence>
<evidence type="ECO:0000259" key="5">
    <source>
        <dbReference type="PROSITE" id="PS51296"/>
    </source>
</evidence>
<dbReference type="PROSITE" id="PS51296">
    <property type="entry name" value="RIESKE"/>
    <property type="match status" value="1"/>
</dbReference>
<dbReference type="GO" id="GO:0046872">
    <property type="term" value="F:metal ion binding"/>
    <property type="evidence" value="ECO:0007669"/>
    <property type="project" value="UniProtKB-KW"/>
</dbReference>
<protein>
    <submittedName>
        <fullName evidence="6">Unannotated protein</fullName>
    </submittedName>
</protein>
<accession>A0A6J7A088</accession>
<dbReference type="GO" id="GO:0051537">
    <property type="term" value="F:2 iron, 2 sulfur cluster binding"/>
    <property type="evidence" value="ECO:0007669"/>
    <property type="project" value="UniProtKB-KW"/>
</dbReference>
<organism evidence="6">
    <name type="scientific">freshwater metagenome</name>
    <dbReference type="NCBI Taxonomy" id="449393"/>
    <lineage>
        <taxon>unclassified sequences</taxon>
        <taxon>metagenomes</taxon>
        <taxon>ecological metagenomes</taxon>
    </lineage>
</organism>
<evidence type="ECO:0000256" key="1">
    <source>
        <dbReference type="ARBA" id="ARBA00022714"/>
    </source>
</evidence>
<gene>
    <name evidence="6" type="ORF">UFOPK3204_00518</name>
</gene>
<dbReference type="Pfam" id="PF00355">
    <property type="entry name" value="Rieske"/>
    <property type="match status" value="1"/>
</dbReference>
<dbReference type="InterPro" id="IPR036922">
    <property type="entry name" value="Rieske_2Fe-2S_sf"/>
</dbReference>
<dbReference type="Gene3D" id="2.102.10.10">
    <property type="entry name" value="Rieske [2Fe-2S] iron-sulphur domain"/>
    <property type="match status" value="1"/>
</dbReference>
<keyword evidence="2" id="KW-0479">Metal-binding</keyword>
<dbReference type="InterPro" id="IPR017941">
    <property type="entry name" value="Rieske_2Fe-2S"/>
</dbReference>
<evidence type="ECO:0000313" key="6">
    <source>
        <dbReference type="EMBL" id="CAB4826243.1"/>
    </source>
</evidence>
<dbReference type="SUPFAM" id="SSF50022">
    <property type="entry name" value="ISP domain"/>
    <property type="match status" value="1"/>
</dbReference>
<sequence>MTFLRVCSFDDLWEGEMKVFTVDGIEVLLVHLKGGHVTATQVVCPHQNVELVEGTLEGDILTCRMHLWQFNARTCTGHNPTHTQIASYPTQIQGDEIFVDVNGDVPKFATP</sequence>
<feature type="domain" description="Rieske" evidence="5">
    <location>
        <begin position="4"/>
        <end position="99"/>
    </location>
</feature>
<dbReference type="EMBL" id="CAFABK010000015">
    <property type="protein sequence ID" value="CAB4826243.1"/>
    <property type="molecule type" value="Genomic_DNA"/>
</dbReference>
<name>A0A6J7A088_9ZZZZ</name>
<keyword evidence="4" id="KW-0411">Iron-sulfur</keyword>
<keyword evidence="3" id="KW-0408">Iron</keyword>